<dbReference type="PROSITE" id="PS51643">
    <property type="entry name" value="HD_CAS3"/>
    <property type="match status" value="1"/>
</dbReference>
<dbReference type="CDD" id="cd17930">
    <property type="entry name" value="DEXHc_cas3"/>
    <property type="match status" value="1"/>
</dbReference>
<dbReference type="GO" id="GO:0051607">
    <property type="term" value="P:defense response to virus"/>
    <property type="evidence" value="ECO:0007669"/>
    <property type="project" value="UniProtKB-KW"/>
</dbReference>
<gene>
    <name evidence="10" type="primary">cas3</name>
    <name evidence="10" type="ORF">CACET_c10520</name>
</gene>
<dbReference type="Pfam" id="PF22590">
    <property type="entry name" value="Cas3-like_C_2"/>
    <property type="match status" value="1"/>
</dbReference>
<name>A0A0D8ID74_9CLOT</name>
<evidence type="ECO:0000256" key="5">
    <source>
        <dbReference type="ARBA" id="ARBA00022741"/>
    </source>
</evidence>
<evidence type="ECO:0000256" key="8">
    <source>
        <dbReference type="ARBA" id="ARBA00022840"/>
    </source>
</evidence>
<dbReference type="AlphaFoldDB" id="A0A0D8ID74"/>
<dbReference type="GO" id="GO:0005524">
    <property type="term" value="F:ATP binding"/>
    <property type="evidence" value="ECO:0007669"/>
    <property type="project" value="UniProtKB-KW"/>
</dbReference>
<proteinExistence type="inferred from homology"/>
<dbReference type="SMART" id="SM00490">
    <property type="entry name" value="HELICc"/>
    <property type="match status" value="1"/>
</dbReference>
<keyword evidence="5" id="KW-0547">Nucleotide-binding</keyword>
<evidence type="ECO:0000313" key="10">
    <source>
        <dbReference type="EMBL" id="AKL94555.1"/>
    </source>
</evidence>
<keyword evidence="8" id="KW-0067">ATP-binding</keyword>
<dbReference type="SMART" id="SM00487">
    <property type="entry name" value="DEXDc"/>
    <property type="match status" value="1"/>
</dbReference>
<dbReference type="EMBL" id="CP009687">
    <property type="protein sequence ID" value="AKL94555.1"/>
    <property type="molecule type" value="Genomic_DNA"/>
</dbReference>
<evidence type="ECO:0000256" key="1">
    <source>
        <dbReference type="ARBA" id="ARBA00006847"/>
    </source>
</evidence>
<accession>A0A0D8ID74</accession>
<reference evidence="10 11" key="1">
    <citation type="submission" date="2014-10" db="EMBL/GenBank/DDBJ databases">
        <title>Genome sequence of Clostridium aceticum DSM 1496.</title>
        <authorList>
            <person name="Poehlein A."/>
            <person name="Schiel-Bengelsdorf B."/>
            <person name="Gottschalk G."/>
            <person name="Duerre P."/>
            <person name="Daniel R."/>
        </authorList>
    </citation>
    <scope>NUCLEOTIDE SEQUENCE [LARGE SCALE GENOMIC DNA]</scope>
    <source>
        <strain evidence="10 11">DSM 1496</strain>
    </source>
</reference>
<dbReference type="InterPro" id="IPR054712">
    <property type="entry name" value="Cas3-like_dom"/>
</dbReference>
<dbReference type="NCBIfam" id="TIGR01587">
    <property type="entry name" value="cas3_core"/>
    <property type="match status" value="1"/>
</dbReference>
<evidence type="ECO:0000256" key="2">
    <source>
        <dbReference type="ARBA" id="ARBA00009046"/>
    </source>
</evidence>
<dbReference type="InterPro" id="IPR006483">
    <property type="entry name" value="CRISPR-assoc_Cas3_HD"/>
</dbReference>
<dbReference type="InterPro" id="IPR006474">
    <property type="entry name" value="Helicase_Cas3_CRISPR-ass_core"/>
</dbReference>
<dbReference type="RefSeq" id="WP_044823319.1">
    <property type="nucleotide sequence ID" value="NZ_CP009687.1"/>
</dbReference>
<dbReference type="OrthoDB" id="9810236at2"/>
<dbReference type="GO" id="GO:0016787">
    <property type="term" value="F:hydrolase activity"/>
    <property type="evidence" value="ECO:0007669"/>
    <property type="project" value="UniProtKB-KW"/>
</dbReference>
<evidence type="ECO:0000256" key="3">
    <source>
        <dbReference type="ARBA" id="ARBA00022722"/>
    </source>
</evidence>
<evidence type="ECO:0000313" key="11">
    <source>
        <dbReference type="Proteomes" id="UP000035704"/>
    </source>
</evidence>
<keyword evidence="9" id="KW-0051">Antiviral defense</keyword>
<dbReference type="SUPFAM" id="SSF52540">
    <property type="entry name" value="P-loop containing nucleoside triphosphate hydrolases"/>
    <property type="match status" value="1"/>
</dbReference>
<dbReference type="Gene3D" id="1.10.3210.30">
    <property type="match status" value="1"/>
</dbReference>
<dbReference type="PATRIC" id="fig|84022.5.peg.2274"/>
<dbReference type="InterPro" id="IPR011545">
    <property type="entry name" value="DEAD/DEAH_box_helicase_dom"/>
</dbReference>
<dbReference type="CDD" id="cd09641">
    <property type="entry name" value="Cas3''_I"/>
    <property type="match status" value="1"/>
</dbReference>
<keyword evidence="6" id="KW-0378">Hydrolase</keyword>
<dbReference type="GO" id="GO:0003676">
    <property type="term" value="F:nucleic acid binding"/>
    <property type="evidence" value="ECO:0007669"/>
    <property type="project" value="InterPro"/>
</dbReference>
<evidence type="ECO:0000256" key="4">
    <source>
        <dbReference type="ARBA" id="ARBA00022723"/>
    </source>
</evidence>
<dbReference type="InterPro" id="IPR001650">
    <property type="entry name" value="Helicase_C-like"/>
</dbReference>
<keyword evidence="3" id="KW-0540">Nuclease</keyword>
<keyword evidence="11" id="KW-1185">Reference proteome</keyword>
<dbReference type="GO" id="GO:0046872">
    <property type="term" value="F:metal ion binding"/>
    <property type="evidence" value="ECO:0007669"/>
    <property type="project" value="UniProtKB-KW"/>
</dbReference>
<keyword evidence="7" id="KW-0347">Helicase</keyword>
<dbReference type="Pfam" id="PF00270">
    <property type="entry name" value="DEAD"/>
    <property type="match status" value="1"/>
</dbReference>
<evidence type="ECO:0000256" key="9">
    <source>
        <dbReference type="ARBA" id="ARBA00023118"/>
    </source>
</evidence>
<dbReference type="Proteomes" id="UP000035704">
    <property type="component" value="Chromosome"/>
</dbReference>
<evidence type="ECO:0000256" key="7">
    <source>
        <dbReference type="ARBA" id="ARBA00022806"/>
    </source>
</evidence>
<organism evidence="10 11">
    <name type="scientific">Clostridium aceticum</name>
    <dbReference type="NCBI Taxonomy" id="84022"/>
    <lineage>
        <taxon>Bacteria</taxon>
        <taxon>Bacillati</taxon>
        <taxon>Bacillota</taxon>
        <taxon>Clostridia</taxon>
        <taxon>Eubacteriales</taxon>
        <taxon>Clostridiaceae</taxon>
        <taxon>Clostridium</taxon>
    </lineage>
</organism>
<sequence length="823" mass="95403">MEYLAHYERKTGHKQLLKEHLINVGTVCRNRVSPMVSFENITNDTVKEVAYTVGVFHDIGKYTTFFQDHLKYAKASSYSQHAHISAIYIYIALQNRIQKVSDEEKQVILLIAYLCARFHHNALTVDIEIVDKSKNKKMWKMLQIQWDNLLKNKSQIAVDLWELGEGEIEENIEKLKEAEKIIKHNALFETAWELSSGNMKDPKWFFILIYVFSLLIDSDKMDSAEVKMEETKTISPIQVENYLSTKEKAYDLADKREKARKTILNSMNNLTEEELREVRFFTLTAPTGIGKTLASLQAALTLQEKISKIEHHTSRLIAVIPFVNIIEQNKSEYANVLGTYGRLIVHHRLNDFSQLKPRGKNLPVDKKLMEVESWEGDLVLTTFVQLFQSIFTGKNRLLKKIHKLAGSIVILDEAQAIPEAYMPVVGALLIKLSEYLGTRFILMTATQPRILDFGKLLIKDANIKEIKLLPDYESYFSQLTRTKLIPILDKELNQDEFIKLFFQKWQQNQSVLIVVNTIKRSIGIFNEIKKQLIAKEIDVPIYYLSTNIVPLQRGIVIKEVREALKNRPVILVSTQTIEAGVDLDFHMAFRDFAPLDSIIQTAGRVNREGKKGEYSPVYIVKVEKDSSHVYDLMLRSDTLEMMLQQEEIYEGNYGVLAEKYYDNALERGASDTSSKLWKEGILQLDFNALEEFKLIDTEAAEDVFVELNEEATRTADLYEKVFKREVVTMEDLKNVFGKKESLEEFIHELDNYRRKTLLKLISTKISNYIIQVRINQLKKNRPIEFSARGDAYSEMYWIPKTQLKDYYDEETGFKAENLEAYLY</sequence>
<evidence type="ECO:0000256" key="6">
    <source>
        <dbReference type="ARBA" id="ARBA00022801"/>
    </source>
</evidence>
<dbReference type="KEGG" id="cace:CACET_c10520"/>
<comment type="similarity">
    <text evidence="2">In the central section; belongs to the CRISPR-associated helicase Cas3 family.</text>
</comment>
<comment type="similarity">
    <text evidence="1">In the N-terminal section; belongs to the CRISPR-associated nuclease Cas3-HD family.</text>
</comment>
<dbReference type="InterPro" id="IPR027417">
    <property type="entry name" value="P-loop_NTPase"/>
</dbReference>
<dbReference type="InterPro" id="IPR038257">
    <property type="entry name" value="CRISPR-assoc_Cas3_HD_sf"/>
</dbReference>
<dbReference type="STRING" id="84022.CACET_c10520"/>
<dbReference type="GO" id="GO:0004386">
    <property type="term" value="F:helicase activity"/>
    <property type="evidence" value="ECO:0007669"/>
    <property type="project" value="UniProtKB-KW"/>
</dbReference>
<protein>
    <submittedName>
        <fullName evidence="10">CRISPR-associated helicase Cas3</fullName>
    </submittedName>
</protein>
<dbReference type="InterPro" id="IPR014001">
    <property type="entry name" value="Helicase_ATP-bd"/>
</dbReference>
<dbReference type="Gene3D" id="3.40.50.300">
    <property type="entry name" value="P-loop containing nucleotide triphosphate hydrolases"/>
    <property type="match status" value="2"/>
</dbReference>
<dbReference type="NCBIfam" id="TIGR01596">
    <property type="entry name" value="cas3_HD"/>
    <property type="match status" value="1"/>
</dbReference>
<dbReference type="GO" id="GO:0004518">
    <property type="term" value="F:nuclease activity"/>
    <property type="evidence" value="ECO:0007669"/>
    <property type="project" value="UniProtKB-KW"/>
</dbReference>
<keyword evidence="4" id="KW-0479">Metal-binding</keyword>